<feature type="compositionally biased region" description="Polar residues" evidence="1">
    <location>
        <begin position="26"/>
        <end position="36"/>
    </location>
</feature>
<organism evidence="2 3">
    <name type="scientific">Methylocystis hirsuta</name>
    <dbReference type="NCBI Taxonomy" id="369798"/>
    <lineage>
        <taxon>Bacteria</taxon>
        <taxon>Pseudomonadati</taxon>
        <taxon>Pseudomonadota</taxon>
        <taxon>Alphaproteobacteria</taxon>
        <taxon>Hyphomicrobiales</taxon>
        <taxon>Methylocystaceae</taxon>
        <taxon>Methylocystis</taxon>
    </lineage>
</organism>
<comment type="caution">
    <text evidence="2">The sequence shown here is derived from an EMBL/GenBank/DDBJ whole genome shotgun (WGS) entry which is preliminary data.</text>
</comment>
<dbReference type="Proteomes" id="UP000268623">
    <property type="component" value="Unassembled WGS sequence"/>
</dbReference>
<proteinExistence type="predicted"/>
<dbReference type="EMBL" id="QWDD01000001">
    <property type="protein sequence ID" value="RNJ49397.1"/>
    <property type="molecule type" value="Genomic_DNA"/>
</dbReference>
<dbReference type="AlphaFoldDB" id="A0A3M9XM89"/>
<accession>A0A3M9XM89</accession>
<evidence type="ECO:0000256" key="1">
    <source>
        <dbReference type="SAM" id="MobiDB-lite"/>
    </source>
</evidence>
<protein>
    <submittedName>
        <fullName evidence="2">Uncharacterized protein</fullName>
    </submittedName>
</protein>
<evidence type="ECO:0000313" key="3">
    <source>
        <dbReference type="Proteomes" id="UP000268623"/>
    </source>
</evidence>
<evidence type="ECO:0000313" key="2">
    <source>
        <dbReference type="EMBL" id="RNJ49397.1"/>
    </source>
</evidence>
<keyword evidence="3" id="KW-1185">Reference proteome</keyword>
<feature type="region of interest" description="Disordered" evidence="1">
    <location>
        <begin position="16"/>
        <end position="47"/>
    </location>
</feature>
<reference evidence="2 3" key="1">
    <citation type="submission" date="2018-08" db="EMBL/GenBank/DDBJ databases">
        <title>Genome sequence of Methylocystis hirsuta CSC1, a methanotroph able to accumulate PHAs.</title>
        <authorList>
            <person name="Bordel S."/>
            <person name="Rodriguez E."/>
            <person name="Gancedo J."/>
            <person name="Munoz R."/>
        </authorList>
    </citation>
    <scope>NUCLEOTIDE SEQUENCE [LARGE SCALE GENOMIC DNA]</scope>
    <source>
        <strain evidence="2 3">CSC1</strain>
    </source>
</reference>
<name>A0A3M9XM89_9HYPH</name>
<gene>
    <name evidence="2" type="ORF">D1O30_07065</name>
</gene>
<sequence>MRGADMSFLFLKQDDATRKHRMPNNGPATRATTNPLHGSFAAPSRKKAKKKVAQKTAELKSASTHVPPSFGSKYGLPYVPGPEVVSKINDACILQERAHFETDLTPNDAQAMLDAFNAVNTKYKPGLVTRYINMLESDYAIDGCADYGAETMKFTFNKTGSFQHRCRSLVKFGAKHPDVYAHVQIVVGVSGREMLRTDPQKTLGEQMTRAAIVDADIVSATLMTLGSYHTTKVLPSSLSNFTPEQALALVDGPYFRLRAMTSLIREIEGSYKQDRATGVRQMKGLGTPKGVGGAFLYMVQELDEKAAIAFFNIMLGKSGSIRNRNAWLGFYEDVFPRSTPHSWNEKRVVMHALHIAWNKIVAGDILSKSDLGPAISLGRCTSPYPPLLPPDASFLSTRRQWRGA</sequence>